<dbReference type="PANTHER" id="PTHR33672:SF24">
    <property type="entry name" value="OS01G0798600 PROTEIN"/>
    <property type="match status" value="1"/>
</dbReference>
<accession>A0AAU9NFP0</accession>
<feature type="region of interest" description="Disordered" evidence="1">
    <location>
        <begin position="51"/>
        <end position="153"/>
    </location>
</feature>
<keyword evidence="3" id="KW-1185">Reference proteome</keyword>
<feature type="compositionally biased region" description="Basic and acidic residues" evidence="1">
    <location>
        <begin position="295"/>
        <end position="306"/>
    </location>
</feature>
<comment type="caution">
    <text evidence="2">The sequence shown here is derived from an EMBL/GenBank/DDBJ whole genome shotgun (WGS) entry which is preliminary data.</text>
</comment>
<dbReference type="GO" id="GO:0048564">
    <property type="term" value="P:photosystem I assembly"/>
    <property type="evidence" value="ECO:0007669"/>
    <property type="project" value="InterPro"/>
</dbReference>
<feature type="compositionally biased region" description="Low complexity" evidence="1">
    <location>
        <begin position="309"/>
        <end position="323"/>
    </location>
</feature>
<reference evidence="2 3" key="1">
    <citation type="submission" date="2022-01" db="EMBL/GenBank/DDBJ databases">
        <authorList>
            <person name="Xiong W."/>
            <person name="Schranz E."/>
        </authorList>
    </citation>
    <scope>NUCLEOTIDE SEQUENCE [LARGE SCALE GENOMIC DNA]</scope>
</reference>
<feature type="region of interest" description="Disordered" evidence="1">
    <location>
        <begin position="293"/>
        <end position="325"/>
    </location>
</feature>
<dbReference type="PANTHER" id="PTHR33672">
    <property type="entry name" value="YCF3-INTERACTING PROTEIN 1, CHLOROPLASTIC"/>
    <property type="match status" value="1"/>
</dbReference>
<dbReference type="InterPro" id="IPR040340">
    <property type="entry name" value="CEST/Y3IP1"/>
</dbReference>
<feature type="compositionally biased region" description="Polar residues" evidence="1">
    <location>
        <begin position="83"/>
        <end position="98"/>
    </location>
</feature>
<dbReference type="GO" id="GO:0009535">
    <property type="term" value="C:chloroplast thylakoid membrane"/>
    <property type="evidence" value="ECO:0007669"/>
    <property type="project" value="InterPro"/>
</dbReference>
<sequence length="341" mass="37780">MGITTLELIEKHSSNQLPTSHVYIHILRSSLVTQLFYKDYLRFMKMSINGSSDAEKQVSIDPRSMRATTQKSRSSPIKALPSFPTTYKFLNTSGSLPNSPRIGGSSRIRDDSRNQTPDHNTSQSRSPLTSLSNNRLQRSKSGGDHRSSVPYSGCDPWVSVNTSGEHMSSTKNGNGQNGRTIVNKAKKPNDMDFKCGALCLFLPGFGKGKPVRARRVEPEGSRQMISQRISLEKFECGSWRSSAIHCDDEHSTTLYFDLPLELIRTSVSDSSLPMNSAFVFNKGGVKGVLKTKAGSVERKSQEDRHVRFSTSSPTSQPTSPITPRLRKAREDFNAFLEAQSA</sequence>
<protein>
    <submittedName>
        <fullName evidence="2">Uncharacterized protein</fullName>
    </submittedName>
</protein>
<feature type="compositionally biased region" description="Polar residues" evidence="1">
    <location>
        <begin position="66"/>
        <end position="75"/>
    </location>
</feature>
<proteinExistence type="predicted"/>
<evidence type="ECO:0000313" key="2">
    <source>
        <dbReference type="EMBL" id="CAH1436697.1"/>
    </source>
</evidence>
<dbReference type="EMBL" id="CAKMRJ010004445">
    <property type="protein sequence ID" value="CAH1436697.1"/>
    <property type="molecule type" value="Genomic_DNA"/>
</dbReference>
<evidence type="ECO:0000313" key="3">
    <source>
        <dbReference type="Proteomes" id="UP001157418"/>
    </source>
</evidence>
<dbReference type="AlphaFoldDB" id="A0AAU9NFP0"/>
<organism evidence="2 3">
    <name type="scientific">Lactuca virosa</name>
    <dbReference type="NCBI Taxonomy" id="75947"/>
    <lineage>
        <taxon>Eukaryota</taxon>
        <taxon>Viridiplantae</taxon>
        <taxon>Streptophyta</taxon>
        <taxon>Embryophyta</taxon>
        <taxon>Tracheophyta</taxon>
        <taxon>Spermatophyta</taxon>
        <taxon>Magnoliopsida</taxon>
        <taxon>eudicotyledons</taxon>
        <taxon>Gunneridae</taxon>
        <taxon>Pentapetalae</taxon>
        <taxon>asterids</taxon>
        <taxon>campanulids</taxon>
        <taxon>Asterales</taxon>
        <taxon>Asteraceae</taxon>
        <taxon>Cichorioideae</taxon>
        <taxon>Cichorieae</taxon>
        <taxon>Lactucinae</taxon>
        <taxon>Lactuca</taxon>
    </lineage>
</organism>
<evidence type="ECO:0000256" key="1">
    <source>
        <dbReference type="SAM" id="MobiDB-lite"/>
    </source>
</evidence>
<dbReference type="GO" id="GO:0080183">
    <property type="term" value="P:response to photooxidative stress"/>
    <property type="evidence" value="ECO:0007669"/>
    <property type="project" value="InterPro"/>
</dbReference>
<feature type="compositionally biased region" description="Polar residues" evidence="1">
    <location>
        <begin position="114"/>
        <end position="140"/>
    </location>
</feature>
<dbReference type="Proteomes" id="UP001157418">
    <property type="component" value="Unassembled WGS sequence"/>
</dbReference>
<feature type="region of interest" description="Disordered" evidence="1">
    <location>
        <begin position="160"/>
        <end position="179"/>
    </location>
</feature>
<gene>
    <name evidence="2" type="ORF">LVIROSA_LOCUS23059</name>
</gene>
<name>A0AAU9NFP0_9ASTR</name>